<dbReference type="EMBL" id="JASOPA010000003">
    <property type="protein sequence ID" value="MDK7242521.1"/>
    <property type="molecule type" value="Genomic_DNA"/>
</dbReference>
<dbReference type="AlphaFoldDB" id="A0AAW6YAS8"/>
<gene>
    <name evidence="1" type="ORF">QP451_05645</name>
</gene>
<dbReference type="RefSeq" id="WP_168163634.1">
    <property type="nucleotide sequence ID" value="NZ_JASOPA010000003.1"/>
</dbReference>
<protein>
    <submittedName>
        <fullName evidence="1">Uncharacterized protein</fullName>
    </submittedName>
</protein>
<organism evidence="1 2">
    <name type="scientific">Neisseria subflava</name>
    <dbReference type="NCBI Taxonomy" id="28449"/>
    <lineage>
        <taxon>Bacteria</taxon>
        <taxon>Pseudomonadati</taxon>
        <taxon>Pseudomonadota</taxon>
        <taxon>Betaproteobacteria</taxon>
        <taxon>Neisseriales</taxon>
        <taxon>Neisseriaceae</taxon>
        <taxon>Neisseria</taxon>
    </lineage>
</organism>
<name>A0AAW6YAS8_NEISU</name>
<accession>A0AAW6YAS8</accession>
<sequence>MKATNRISISVRITQEDTDFIAELKMEGANTPSEKSMNCSSRRAWRIPDKV</sequence>
<comment type="caution">
    <text evidence="1">The sequence shown here is derived from an EMBL/GenBank/DDBJ whole genome shotgun (WGS) entry which is preliminary data.</text>
</comment>
<dbReference type="Proteomes" id="UP001236303">
    <property type="component" value="Unassembled WGS sequence"/>
</dbReference>
<reference evidence="1" key="1">
    <citation type="submission" date="2023-05" db="EMBL/GenBank/DDBJ databases">
        <title>Cataloging the Phylogenetic Diversity of Human Bladder Bacteria.</title>
        <authorList>
            <person name="Du J."/>
        </authorList>
    </citation>
    <scope>NUCLEOTIDE SEQUENCE</scope>
    <source>
        <strain evidence="1">UMB1050</strain>
    </source>
</reference>
<evidence type="ECO:0000313" key="2">
    <source>
        <dbReference type="Proteomes" id="UP001236303"/>
    </source>
</evidence>
<proteinExistence type="predicted"/>
<evidence type="ECO:0000313" key="1">
    <source>
        <dbReference type="EMBL" id="MDK7242521.1"/>
    </source>
</evidence>